<comment type="caution">
    <text evidence="2">The sequence shown here is derived from an EMBL/GenBank/DDBJ whole genome shotgun (WGS) entry which is preliminary data.</text>
</comment>
<dbReference type="GO" id="GO:0006606">
    <property type="term" value="P:protein import into nucleus"/>
    <property type="evidence" value="ECO:0007669"/>
    <property type="project" value="TreeGrafter"/>
</dbReference>
<dbReference type="EMBL" id="JADCNM010000002">
    <property type="protein sequence ID" value="KAG0493669.1"/>
    <property type="molecule type" value="Genomic_DNA"/>
</dbReference>
<dbReference type="InterPro" id="IPR044840">
    <property type="entry name" value="Nup188"/>
</dbReference>
<name>A0A835RLE7_VANPL</name>
<dbReference type="GO" id="GO:0006405">
    <property type="term" value="P:RNA export from nucleus"/>
    <property type="evidence" value="ECO:0007669"/>
    <property type="project" value="TreeGrafter"/>
</dbReference>
<reference evidence="2 3" key="1">
    <citation type="journal article" date="2020" name="Nat. Food">
        <title>A phased Vanilla planifolia genome enables genetic improvement of flavour and production.</title>
        <authorList>
            <person name="Hasing T."/>
            <person name="Tang H."/>
            <person name="Brym M."/>
            <person name="Khazi F."/>
            <person name="Huang T."/>
            <person name="Chambers A.H."/>
        </authorList>
    </citation>
    <scope>NUCLEOTIDE SEQUENCE [LARGE SCALE GENOMIC DNA]</scope>
    <source>
        <tissue evidence="2">Leaf</tissue>
    </source>
</reference>
<organism evidence="2 3">
    <name type="scientific">Vanilla planifolia</name>
    <name type="common">Vanilla</name>
    <dbReference type="NCBI Taxonomy" id="51239"/>
    <lineage>
        <taxon>Eukaryota</taxon>
        <taxon>Viridiplantae</taxon>
        <taxon>Streptophyta</taxon>
        <taxon>Embryophyta</taxon>
        <taxon>Tracheophyta</taxon>
        <taxon>Spermatophyta</taxon>
        <taxon>Magnoliopsida</taxon>
        <taxon>Liliopsida</taxon>
        <taxon>Asparagales</taxon>
        <taxon>Orchidaceae</taxon>
        <taxon>Vanilloideae</taxon>
        <taxon>Vanilleae</taxon>
        <taxon>Vanilla</taxon>
    </lineage>
</organism>
<sequence>MLNKSLKFLLMVLLMSLEYSYPKASINDSDLDVLQLTEVSVLAAGLLPVLCKCVENIECFDLSVASMDLLLKMVLPPDIWVHVLHESIHLEHLIQIMHQQNSRVSVAVAFNFFLTVAQTKGGAEMLCSNNLLSYLKIFLSNLVDEEPNPDEACFSNNGYKDDKHAHLLGLGFAIITAAIQSLHDDSSVFDIFDGTIRDFIAEAYTVFYFVSAPNLPSEGQSIKKKRIQGSPTSLTALRLVEHYLSLICLLEGQQSHQKRGLQEIDLDLRQKSIRLLSFISKEAQHAGEPSYNRTIPFICLPSLKEEAESNKTPSFICSNHGWFMVSALCLSSKARVSNVEKSEMPLVTRDKENASTHAQPTHLSDILAIQIYRIAALLLTHLCIQAKIVTDRAQEVGHIDLLCFPDLPMPDILHGLQDQTIAIVLDVCEASKSSTMSTEAESVCLLMLQILEKSFYLEFFVMQSCDIRPVLGRVDDISREIRSLIKEVKQHEHLEPMLASLRQIILLLYPGLIQTIGYM</sequence>
<proteinExistence type="predicted"/>
<protein>
    <submittedName>
        <fullName evidence="2">Uncharacterized protein</fullName>
    </submittedName>
</protein>
<feature type="signal peptide" evidence="1">
    <location>
        <begin position="1"/>
        <end position="22"/>
    </location>
</feature>
<gene>
    <name evidence="2" type="ORF">HPP92_004663</name>
</gene>
<dbReference type="PANTHER" id="PTHR31431">
    <property type="entry name" value="NUCLEOPORIN NUP188 HOMOLOG"/>
    <property type="match status" value="1"/>
</dbReference>
<dbReference type="OrthoDB" id="552259at2759"/>
<evidence type="ECO:0000313" key="3">
    <source>
        <dbReference type="Proteomes" id="UP000639772"/>
    </source>
</evidence>
<dbReference type="GO" id="GO:0044611">
    <property type="term" value="C:nuclear pore inner ring"/>
    <property type="evidence" value="ECO:0007669"/>
    <property type="project" value="TreeGrafter"/>
</dbReference>
<evidence type="ECO:0000256" key="1">
    <source>
        <dbReference type="SAM" id="SignalP"/>
    </source>
</evidence>
<dbReference type="PANTHER" id="PTHR31431:SF1">
    <property type="entry name" value="NUCLEOPORIN NUP188"/>
    <property type="match status" value="1"/>
</dbReference>
<dbReference type="Proteomes" id="UP000639772">
    <property type="component" value="Unassembled WGS sequence"/>
</dbReference>
<dbReference type="AlphaFoldDB" id="A0A835RLE7"/>
<dbReference type="GO" id="GO:0017056">
    <property type="term" value="F:structural constituent of nuclear pore"/>
    <property type="evidence" value="ECO:0007669"/>
    <property type="project" value="InterPro"/>
</dbReference>
<evidence type="ECO:0000313" key="2">
    <source>
        <dbReference type="EMBL" id="KAG0493669.1"/>
    </source>
</evidence>
<accession>A0A835RLE7</accession>
<feature type="chain" id="PRO_5033004458" evidence="1">
    <location>
        <begin position="23"/>
        <end position="519"/>
    </location>
</feature>
<keyword evidence="1" id="KW-0732">Signal</keyword>